<reference evidence="9 10" key="1">
    <citation type="submission" date="2018-05" db="EMBL/GenBank/DDBJ databases">
        <title>Genomic Encyclopedia of Type Strains, Phase IV (KMG-IV): sequencing the most valuable type-strain genomes for metagenomic binning, comparative biology and taxonomic classification.</title>
        <authorList>
            <person name="Goeker M."/>
        </authorList>
    </citation>
    <scope>NUCLEOTIDE SEQUENCE [LARGE SCALE GENOMIC DNA]</scope>
    <source>
        <strain evidence="9 10">DSM 25350</strain>
    </source>
</reference>
<dbReference type="GO" id="GO:0016020">
    <property type="term" value="C:membrane"/>
    <property type="evidence" value="ECO:0007669"/>
    <property type="project" value="UniProtKB-SubCell"/>
</dbReference>
<name>A0A316G0H7_9GAMM</name>
<dbReference type="RefSeq" id="WP_109761679.1">
    <property type="nucleotide sequence ID" value="NZ_QGGU01000001.1"/>
</dbReference>
<gene>
    <name evidence="9" type="ORF">C8D97_101259</name>
</gene>
<evidence type="ECO:0000313" key="10">
    <source>
        <dbReference type="Proteomes" id="UP000245790"/>
    </source>
</evidence>
<dbReference type="Pfam" id="PF00892">
    <property type="entry name" value="EamA"/>
    <property type="match status" value="2"/>
</dbReference>
<dbReference type="PANTHER" id="PTHR32322:SF2">
    <property type="entry name" value="EAMA DOMAIN-CONTAINING PROTEIN"/>
    <property type="match status" value="1"/>
</dbReference>
<comment type="similarity">
    <text evidence="2">Belongs to the EamA transporter family.</text>
</comment>
<dbReference type="Proteomes" id="UP000245790">
    <property type="component" value="Unassembled WGS sequence"/>
</dbReference>
<feature type="transmembrane region" description="Helical" evidence="7">
    <location>
        <begin position="192"/>
        <end position="209"/>
    </location>
</feature>
<feature type="transmembrane region" description="Helical" evidence="7">
    <location>
        <begin position="12"/>
        <end position="29"/>
    </location>
</feature>
<evidence type="ECO:0000256" key="6">
    <source>
        <dbReference type="SAM" id="MobiDB-lite"/>
    </source>
</evidence>
<feature type="transmembrane region" description="Helical" evidence="7">
    <location>
        <begin position="74"/>
        <end position="94"/>
    </location>
</feature>
<feature type="transmembrane region" description="Helical" evidence="7">
    <location>
        <begin position="41"/>
        <end position="59"/>
    </location>
</feature>
<keyword evidence="4 7" id="KW-1133">Transmembrane helix</keyword>
<dbReference type="InterPro" id="IPR000620">
    <property type="entry name" value="EamA_dom"/>
</dbReference>
<evidence type="ECO:0000259" key="8">
    <source>
        <dbReference type="Pfam" id="PF00892"/>
    </source>
</evidence>
<dbReference type="PANTHER" id="PTHR32322">
    <property type="entry name" value="INNER MEMBRANE TRANSPORTER"/>
    <property type="match status" value="1"/>
</dbReference>
<protein>
    <submittedName>
        <fullName evidence="9">Drug/metabolite transporter (DMT)-like permease</fullName>
    </submittedName>
</protein>
<dbReference type="InterPro" id="IPR037185">
    <property type="entry name" value="EmrE-like"/>
</dbReference>
<sequence>MHKTTGQWQLGLLLSLLTAMLWGLLPIALKGLLQYSDPVTITWYRFLIAGVALFGYLWVKGRLPKLSKLKDKSLLMLAIIVIAGLLGNYILYMVGLSYITPGAAQVMIQTAPMLLLIGGLILFKESFQFKQWIGLITFCFGLVLFFNQRLEELLTTLSDYTIGMLFIFTAGVLWAAYALAQKQLLKDYASEEIMVMIYLVGILVFLPNAEPLTIKHYDGLGWLLLLFCGANTLIAYGAFAEALDHWEASRVSATLALTPLLTLLFMQITHYFAPEFLQPEPVNNLSIIGALLVVAGSAVTALSKSKAVPVDGADGVPRLDEPDDESKSLIVDK</sequence>
<evidence type="ECO:0000256" key="3">
    <source>
        <dbReference type="ARBA" id="ARBA00022692"/>
    </source>
</evidence>
<comment type="caution">
    <text evidence="9">The sequence shown here is derived from an EMBL/GenBank/DDBJ whole genome shotgun (WGS) entry which is preliminary data.</text>
</comment>
<feature type="domain" description="EamA" evidence="8">
    <location>
        <begin position="162"/>
        <end position="300"/>
    </location>
</feature>
<dbReference type="SUPFAM" id="SSF103481">
    <property type="entry name" value="Multidrug resistance efflux transporter EmrE"/>
    <property type="match status" value="2"/>
</dbReference>
<proteinExistence type="inferred from homology"/>
<feature type="transmembrane region" description="Helical" evidence="7">
    <location>
        <begin position="132"/>
        <end position="148"/>
    </location>
</feature>
<organism evidence="9 10">
    <name type="scientific">Pleionea mediterranea</name>
    <dbReference type="NCBI Taxonomy" id="523701"/>
    <lineage>
        <taxon>Bacteria</taxon>
        <taxon>Pseudomonadati</taxon>
        <taxon>Pseudomonadota</taxon>
        <taxon>Gammaproteobacteria</taxon>
        <taxon>Oceanospirillales</taxon>
        <taxon>Pleioneaceae</taxon>
        <taxon>Pleionea</taxon>
    </lineage>
</organism>
<feature type="transmembrane region" description="Helical" evidence="7">
    <location>
        <begin position="221"/>
        <end position="239"/>
    </location>
</feature>
<accession>A0A316G0H7</accession>
<dbReference type="OrthoDB" id="8479066at2"/>
<feature type="domain" description="EamA" evidence="8">
    <location>
        <begin position="10"/>
        <end position="146"/>
    </location>
</feature>
<keyword evidence="10" id="KW-1185">Reference proteome</keyword>
<feature type="transmembrane region" description="Helical" evidence="7">
    <location>
        <begin position="160"/>
        <end position="180"/>
    </location>
</feature>
<feature type="compositionally biased region" description="Basic and acidic residues" evidence="6">
    <location>
        <begin position="317"/>
        <end position="333"/>
    </location>
</feature>
<evidence type="ECO:0000256" key="1">
    <source>
        <dbReference type="ARBA" id="ARBA00004141"/>
    </source>
</evidence>
<feature type="region of interest" description="Disordered" evidence="6">
    <location>
        <begin position="310"/>
        <end position="333"/>
    </location>
</feature>
<evidence type="ECO:0000256" key="4">
    <source>
        <dbReference type="ARBA" id="ARBA00022989"/>
    </source>
</evidence>
<dbReference type="AlphaFoldDB" id="A0A316G0H7"/>
<comment type="subcellular location">
    <subcellularLocation>
        <location evidence="1">Membrane</location>
        <topology evidence="1">Multi-pass membrane protein</topology>
    </subcellularLocation>
</comment>
<dbReference type="InterPro" id="IPR050638">
    <property type="entry name" value="AA-Vitamin_Transporters"/>
</dbReference>
<dbReference type="EMBL" id="QGGU01000001">
    <property type="protein sequence ID" value="PWK54411.1"/>
    <property type="molecule type" value="Genomic_DNA"/>
</dbReference>
<evidence type="ECO:0000256" key="5">
    <source>
        <dbReference type="ARBA" id="ARBA00023136"/>
    </source>
</evidence>
<evidence type="ECO:0000313" key="9">
    <source>
        <dbReference type="EMBL" id="PWK54411.1"/>
    </source>
</evidence>
<dbReference type="Gene3D" id="1.10.3730.20">
    <property type="match status" value="1"/>
</dbReference>
<keyword evidence="3 7" id="KW-0812">Transmembrane</keyword>
<evidence type="ECO:0000256" key="7">
    <source>
        <dbReference type="SAM" id="Phobius"/>
    </source>
</evidence>
<feature type="transmembrane region" description="Helical" evidence="7">
    <location>
        <begin position="251"/>
        <end position="273"/>
    </location>
</feature>
<feature type="transmembrane region" description="Helical" evidence="7">
    <location>
        <begin position="285"/>
        <end position="302"/>
    </location>
</feature>
<keyword evidence="5 7" id="KW-0472">Membrane</keyword>
<feature type="transmembrane region" description="Helical" evidence="7">
    <location>
        <begin position="106"/>
        <end position="123"/>
    </location>
</feature>
<evidence type="ECO:0000256" key="2">
    <source>
        <dbReference type="ARBA" id="ARBA00007362"/>
    </source>
</evidence>